<dbReference type="RefSeq" id="WP_062027764.1">
    <property type="nucleotide sequence ID" value="NZ_BEWL01000006.1"/>
</dbReference>
<proteinExistence type="predicted"/>
<sequence length="177" mass="20084">MTVYLAQGKETGLVKIGYSRQTCERIRRLSSTGSDELKLLRAVPGNRILEQWFHAQFKENRCHGEWFKYSPLMETVKIPDGLEVDKTTKSAIQGHGINIQQRIYEAISDEYADLRKASDRIAKDACTLPRTAKNWLAQTNMPNADSVIQLMAANEAFATSILELVDDVRAARKELRK</sequence>
<reference evidence="6" key="3">
    <citation type="journal article" date="2019" name="Int. J. Syst. Evol. Microbiol.">
        <title>The Global Catalogue of Microorganisms (GCM) 10K type strain sequencing project: providing services to taxonomists for standard genome sequencing and annotation.</title>
        <authorList>
            <consortium name="The Broad Institute Genomics Platform"/>
            <consortium name="The Broad Institute Genome Sequencing Center for Infectious Disease"/>
            <person name="Wu L."/>
            <person name="Ma J."/>
        </authorList>
    </citation>
    <scope>NUCLEOTIDE SEQUENCE [LARGE SCALE GENOMIC DNA]</scope>
    <source>
        <strain evidence="6">NBRC 3250</strain>
    </source>
</reference>
<dbReference type="EMBL" id="LHZR01000101">
    <property type="protein sequence ID" value="KXV48737.1"/>
    <property type="molecule type" value="Genomic_DNA"/>
</dbReference>
<dbReference type="EMBL" id="BSNW01000016">
    <property type="protein sequence ID" value="GLQ69172.1"/>
    <property type="molecule type" value="Genomic_DNA"/>
</dbReference>
<dbReference type="Pfam" id="PF13455">
    <property type="entry name" value="MUG113"/>
    <property type="match status" value="1"/>
</dbReference>
<dbReference type="Proteomes" id="UP001156672">
    <property type="component" value="Unassembled WGS sequence"/>
</dbReference>
<accession>A0A149TK14</accession>
<evidence type="ECO:0000313" key="5">
    <source>
        <dbReference type="Proteomes" id="UP000075682"/>
    </source>
</evidence>
<reference evidence="1" key="4">
    <citation type="submission" date="2023-01" db="EMBL/GenBank/DDBJ databases">
        <title>Draft genome sequence of Gluconobacter albidus strain NBRC 3250.</title>
        <authorList>
            <person name="Sun Q."/>
            <person name="Mori K."/>
        </authorList>
    </citation>
    <scope>NUCLEOTIDE SEQUENCE</scope>
    <source>
        <strain evidence="1">NBRC 3250</strain>
    </source>
</reference>
<evidence type="ECO:0008006" key="7">
    <source>
        <dbReference type="Google" id="ProtNLM"/>
    </source>
</evidence>
<dbReference type="Proteomes" id="UP000075636">
    <property type="component" value="Unassembled WGS sequence"/>
</dbReference>
<reference evidence="4 5" key="2">
    <citation type="submission" date="2015-06" db="EMBL/GenBank/DDBJ databases">
        <title>Improved classification and identification of acetic acid bacteria using matrix-assisted laser desorption/ionization time-of-flight mass spectrometry; Gluconobacter nephelii and Gluconobacter uchimurae are later heterotypic synonyms of Gluconobacter japonicus and Gluconobacter oxydans, respectively.</title>
        <authorList>
            <person name="Li L."/>
            <person name="Cleenwerck I."/>
            <person name="De Vuyst L."/>
            <person name="Vandamme P."/>
        </authorList>
    </citation>
    <scope>NUCLEOTIDE SEQUENCE [LARGE SCALE GENOMIC DNA]</scope>
    <source>
        <strain evidence="2 5">LMG 1356</strain>
        <strain evidence="3 4">LMG 1768</strain>
    </source>
</reference>
<dbReference type="Proteomes" id="UP000075682">
    <property type="component" value="Unassembled WGS sequence"/>
</dbReference>
<comment type="caution">
    <text evidence="3">The sequence shown here is derived from an EMBL/GenBank/DDBJ whole genome shotgun (WGS) entry which is preliminary data.</text>
</comment>
<evidence type="ECO:0000313" key="1">
    <source>
        <dbReference type="EMBL" id="GLQ69172.1"/>
    </source>
</evidence>
<evidence type="ECO:0000313" key="6">
    <source>
        <dbReference type="Proteomes" id="UP001156672"/>
    </source>
</evidence>
<dbReference type="AlphaFoldDB" id="A0A149TK14"/>
<gene>
    <name evidence="2" type="ORF">AD941_02560</name>
    <name evidence="3" type="ORF">AD945_06195</name>
    <name evidence="1" type="ORF">GCM10007866_16230</name>
</gene>
<protein>
    <recommendedName>
        <fullName evidence="7">GIY-YIG nuclease family protein</fullName>
    </recommendedName>
</protein>
<evidence type="ECO:0000313" key="2">
    <source>
        <dbReference type="EMBL" id="KXV41809.1"/>
    </source>
</evidence>
<keyword evidence="6" id="KW-1185">Reference proteome</keyword>
<dbReference type="PATRIC" id="fig|318683.5.peg.995"/>
<evidence type="ECO:0000313" key="3">
    <source>
        <dbReference type="EMBL" id="KXV48737.1"/>
    </source>
</evidence>
<dbReference type="EMBL" id="LHZN01000099">
    <property type="protein sequence ID" value="KXV41809.1"/>
    <property type="molecule type" value="Genomic_DNA"/>
</dbReference>
<evidence type="ECO:0000313" key="4">
    <source>
        <dbReference type="Proteomes" id="UP000075636"/>
    </source>
</evidence>
<reference evidence="1" key="1">
    <citation type="journal article" date="2014" name="Int. J. Syst. Evol. Microbiol.">
        <title>Complete genome of a new Firmicutes species belonging to the dominant human colonic microbiota ('Ruminococcus bicirculans') reveals two chromosomes and a selective capacity to utilize plant glucans.</title>
        <authorList>
            <consortium name="NISC Comparative Sequencing Program"/>
            <person name="Wegmann U."/>
            <person name="Louis P."/>
            <person name="Goesmann A."/>
            <person name="Henrissat B."/>
            <person name="Duncan S.H."/>
            <person name="Flint H.J."/>
        </authorList>
    </citation>
    <scope>NUCLEOTIDE SEQUENCE</scope>
    <source>
        <strain evidence="1">NBRC 3250</strain>
    </source>
</reference>
<name>A0A149TK14_9PROT</name>
<organism evidence="3 4">
    <name type="scientific">Gluconobacter albidus</name>
    <dbReference type="NCBI Taxonomy" id="318683"/>
    <lineage>
        <taxon>Bacteria</taxon>
        <taxon>Pseudomonadati</taxon>
        <taxon>Pseudomonadota</taxon>
        <taxon>Alphaproteobacteria</taxon>
        <taxon>Acetobacterales</taxon>
        <taxon>Acetobacteraceae</taxon>
        <taxon>Gluconobacter</taxon>
    </lineage>
</organism>